<evidence type="ECO:0000256" key="5">
    <source>
        <dbReference type="SAM" id="Phobius"/>
    </source>
</evidence>
<protein>
    <submittedName>
        <fullName evidence="7">HIG1 hypoxia-inducible domain family member 1C</fullName>
    </submittedName>
</protein>
<dbReference type="Xenbase" id="XB-GENE-5935687">
    <property type="gene designation" value="higd1c"/>
</dbReference>
<dbReference type="PANTHER" id="PTHR12297:SF19">
    <property type="entry name" value="HIG1 DOMAIN FAMILY MEMBER 1C"/>
    <property type="match status" value="1"/>
</dbReference>
<evidence type="ECO:0000256" key="3">
    <source>
        <dbReference type="ARBA" id="ARBA00022989"/>
    </source>
</evidence>
<sequence>MVRSRRAHVHHREFSWYPGGPAHLWLQVPGAGAVFSFQEHQSRVKEIKISMSSDDFEPEKGDTVSSKLLKKTKESPFVPIGMAGFLATVAYGVYRIRSRGQQKMSVHIIHTRVAAQGFVVGAMTFGVIYSMYKEYIKPRFSDE</sequence>
<name>A0A803KIH8_XENTR</name>
<dbReference type="Bgee" id="ENSXETG00000025166">
    <property type="expression patterns" value="Expressed in heart and 12 other cell types or tissues"/>
</dbReference>
<keyword evidence="4 5" id="KW-0472">Membrane</keyword>
<dbReference type="InParanoid" id="A0A803KIH8"/>
<dbReference type="GeneTree" id="ENSGT00940000154276"/>
<feature type="transmembrane region" description="Helical" evidence="5">
    <location>
        <begin position="114"/>
        <end position="132"/>
    </location>
</feature>
<dbReference type="Gene3D" id="6.10.140.1320">
    <property type="match status" value="1"/>
</dbReference>
<reference evidence="7" key="1">
    <citation type="journal article" date="2010" name="Science">
        <title>The genome of the Western clawed frog Xenopus tropicalis.</title>
        <authorList>
            <person name="Hellsten U."/>
            <person name="Harland R.M."/>
            <person name="Gilchrist M.J."/>
            <person name="Hendrix D."/>
            <person name="Jurka J."/>
            <person name="Kapitonov V."/>
            <person name="Ovcharenko I."/>
            <person name="Putnam N.H."/>
            <person name="Shu S."/>
            <person name="Taher L."/>
            <person name="Blitz I.L."/>
            <person name="Blumberg B."/>
            <person name="Dichmann D.S."/>
            <person name="Dubchak I."/>
            <person name="Amaya E."/>
            <person name="Detter J.C."/>
            <person name="Fletcher R."/>
            <person name="Gerhard D.S."/>
            <person name="Goodstein D."/>
            <person name="Graves T."/>
            <person name="Grigoriev I.V."/>
            <person name="Grimwood J."/>
            <person name="Kawashima T."/>
            <person name="Lindquist E."/>
            <person name="Lucas S.M."/>
            <person name="Mead P.E."/>
            <person name="Mitros T."/>
            <person name="Ogino H."/>
            <person name="Ohta Y."/>
            <person name="Poliakov A.V."/>
            <person name="Pollet N."/>
            <person name="Robert J."/>
            <person name="Salamov A."/>
            <person name="Sater A.K."/>
            <person name="Schmutz J."/>
            <person name="Terry A."/>
            <person name="Vize P.D."/>
            <person name="Warren W.C."/>
            <person name="Wells D."/>
            <person name="Wills A."/>
            <person name="Wilson R.K."/>
            <person name="Zimmerman L.B."/>
            <person name="Zorn A.M."/>
            <person name="Grainger R."/>
            <person name="Grammer T."/>
            <person name="Khokha M.K."/>
            <person name="Richardson P.M."/>
            <person name="Rokhsar D.S."/>
        </authorList>
    </citation>
    <scope>NUCLEOTIDE SEQUENCE [LARGE SCALE GENOMIC DNA]</scope>
    <source>
        <strain evidence="7">Nigerian</strain>
    </source>
</reference>
<reference evidence="7" key="2">
    <citation type="submission" date="2011-06" db="UniProtKB">
        <authorList>
            <consortium name="Ensembl"/>
        </authorList>
    </citation>
    <scope>IDENTIFICATION</scope>
</reference>
<evidence type="ECO:0000256" key="4">
    <source>
        <dbReference type="ARBA" id="ARBA00023136"/>
    </source>
</evidence>
<evidence type="ECO:0000259" key="6">
    <source>
        <dbReference type="PROSITE" id="PS51503"/>
    </source>
</evidence>
<dbReference type="Ensembl" id="ENSXETT00000053888">
    <property type="protein sequence ID" value="ENSXETP00000053888"/>
    <property type="gene ID" value="ENSXETG00000025166"/>
</dbReference>
<keyword evidence="2 5" id="KW-0812">Transmembrane</keyword>
<keyword evidence="3 5" id="KW-1133">Transmembrane helix</keyword>
<comment type="subcellular location">
    <subcellularLocation>
        <location evidence="1">Mitochondrion membrane</location>
    </subcellularLocation>
</comment>
<dbReference type="InterPro" id="IPR007667">
    <property type="entry name" value="Hypoxia_induced_domain"/>
</dbReference>
<dbReference type="AlphaFoldDB" id="A0A803KIH8"/>
<dbReference type="PANTHER" id="PTHR12297">
    <property type="entry name" value="HYPOXIA-INDUCBILE GENE 1 HIG1 -RELATED"/>
    <property type="match status" value="1"/>
</dbReference>
<feature type="transmembrane region" description="Helical" evidence="5">
    <location>
        <begin position="77"/>
        <end position="94"/>
    </location>
</feature>
<organism evidence="7">
    <name type="scientific">Xenopus tropicalis</name>
    <name type="common">Western clawed frog</name>
    <name type="synonym">Silurana tropicalis</name>
    <dbReference type="NCBI Taxonomy" id="8364"/>
    <lineage>
        <taxon>Eukaryota</taxon>
        <taxon>Metazoa</taxon>
        <taxon>Chordata</taxon>
        <taxon>Craniata</taxon>
        <taxon>Vertebrata</taxon>
        <taxon>Euteleostomi</taxon>
        <taxon>Amphibia</taxon>
        <taxon>Batrachia</taxon>
        <taxon>Anura</taxon>
        <taxon>Pipoidea</taxon>
        <taxon>Pipidae</taxon>
        <taxon>Xenopodinae</taxon>
        <taxon>Xenopus</taxon>
        <taxon>Silurana</taxon>
    </lineage>
</organism>
<evidence type="ECO:0000313" key="7">
    <source>
        <dbReference type="Ensembl" id="ENSXETP00000053888"/>
    </source>
</evidence>
<accession>A0A803KIH8</accession>
<dbReference type="Pfam" id="PF04588">
    <property type="entry name" value="HIG_1_N"/>
    <property type="match status" value="1"/>
</dbReference>
<gene>
    <name evidence="7" type="primary">higd1c</name>
</gene>
<dbReference type="GO" id="GO:0031966">
    <property type="term" value="C:mitochondrial membrane"/>
    <property type="evidence" value="ECO:0007669"/>
    <property type="project" value="UniProtKB-SubCell"/>
</dbReference>
<evidence type="ECO:0000256" key="1">
    <source>
        <dbReference type="ARBA" id="ARBA00004325"/>
    </source>
</evidence>
<evidence type="ECO:0000256" key="2">
    <source>
        <dbReference type="ARBA" id="ARBA00022692"/>
    </source>
</evidence>
<proteinExistence type="predicted"/>
<dbReference type="PROSITE" id="PS51503">
    <property type="entry name" value="HIG1"/>
    <property type="match status" value="1"/>
</dbReference>
<dbReference type="InterPro" id="IPR050355">
    <property type="entry name" value="RCF1"/>
</dbReference>
<feature type="domain" description="HIG1" evidence="6">
    <location>
        <begin position="49"/>
        <end position="141"/>
    </location>
</feature>